<evidence type="ECO:0000313" key="10">
    <source>
        <dbReference type="Proteomes" id="UP000886879"/>
    </source>
</evidence>
<dbReference type="GO" id="GO:0015074">
    <property type="term" value="P:DNA integration"/>
    <property type="evidence" value="ECO:0007669"/>
    <property type="project" value="UniProtKB-KW"/>
</dbReference>
<evidence type="ECO:0000256" key="5">
    <source>
        <dbReference type="PROSITE-ProRule" id="PRU10137"/>
    </source>
</evidence>
<sequence length="464" mass="53104">MTELVENQPLRALYIRVSTEAQAEEGYSIQAQTERLEAYCKAMGWDNYRCYTDGGYSGSNLDRPEMTRLIADARGGQVATVVVFKLDRLSRSQKDTLYLIEDVFLPHGVDFISLNESIDTSTPYGRAMIGILSAFAQLERENIYLRTRMGMVERVRQGYWMGGGGVPFGYDYDRSTGVLVPNADAPRVRQMYELYLKGWSAQRIANRMGLKYDKLVTQILTRKSNIGLITYKGEEYQGLHQPIVPEELFYLVQDRMKERATKHRAAGGGHLLTGLVYCGACGARMRYIRWGKNGYKLRCYGRDPSKPHMKKGDNCQAEAVWAEELEEQVLHDLFQVSARLGEETDPGPDPLTQLEGEMDKLESKLRRLYQLFAEGEDPVLLDEVREVRRQLEILRQDYETEQATCRRAARMEDLREQAAGIKDSWPNLTPEERQAVIRDCVERIVVDGPKVEIYYTFLKHGAES</sequence>
<dbReference type="InterPro" id="IPR036162">
    <property type="entry name" value="Resolvase-like_N_sf"/>
</dbReference>
<dbReference type="GO" id="GO:0003677">
    <property type="term" value="F:DNA binding"/>
    <property type="evidence" value="ECO:0007669"/>
    <property type="project" value="UniProtKB-KW"/>
</dbReference>
<keyword evidence="1" id="KW-0229">DNA integration</keyword>
<feature type="domain" description="Recombinase" evidence="8">
    <location>
        <begin position="167"/>
        <end position="262"/>
    </location>
</feature>
<proteinExistence type="predicted"/>
<dbReference type="SMART" id="SM00857">
    <property type="entry name" value="Resolvase"/>
    <property type="match status" value="1"/>
</dbReference>
<dbReference type="EMBL" id="DVFO01000105">
    <property type="protein sequence ID" value="HIQ61843.1"/>
    <property type="molecule type" value="Genomic_DNA"/>
</dbReference>
<dbReference type="PROSITE" id="PS51736">
    <property type="entry name" value="RECOMBINASES_3"/>
    <property type="match status" value="1"/>
</dbReference>
<dbReference type="PANTHER" id="PTHR30461:SF23">
    <property type="entry name" value="DNA RECOMBINASE-RELATED"/>
    <property type="match status" value="1"/>
</dbReference>
<dbReference type="Pfam" id="PF07508">
    <property type="entry name" value="Recombinase"/>
    <property type="match status" value="1"/>
</dbReference>
<dbReference type="CDD" id="cd03768">
    <property type="entry name" value="SR_ResInv"/>
    <property type="match status" value="1"/>
</dbReference>
<accession>A0A9D0YW12</accession>
<dbReference type="InterPro" id="IPR050639">
    <property type="entry name" value="SSR_resolvase"/>
</dbReference>
<keyword evidence="6" id="KW-0175">Coiled coil</keyword>
<protein>
    <submittedName>
        <fullName evidence="9">Recombinase family protein</fullName>
    </submittedName>
</protein>
<evidence type="ECO:0000256" key="2">
    <source>
        <dbReference type="ARBA" id="ARBA00023125"/>
    </source>
</evidence>
<organism evidence="9 10">
    <name type="scientific">Candidatus Enterenecus faecium</name>
    <dbReference type="NCBI Taxonomy" id="2840780"/>
    <lineage>
        <taxon>Bacteria</taxon>
        <taxon>Bacillati</taxon>
        <taxon>Bacillota</taxon>
        <taxon>Clostridia</taxon>
        <taxon>Eubacteriales</taxon>
        <taxon>Candidatus Enterenecus</taxon>
    </lineage>
</organism>
<evidence type="ECO:0000313" key="9">
    <source>
        <dbReference type="EMBL" id="HIQ61843.1"/>
    </source>
</evidence>
<feature type="domain" description="Resolvase/invertase-type recombinase catalytic" evidence="7">
    <location>
        <begin position="10"/>
        <end position="158"/>
    </location>
</feature>
<dbReference type="Pfam" id="PF13408">
    <property type="entry name" value="Zn_ribbon_recom"/>
    <property type="match status" value="1"/>
</dbReference>
<evidence type="ECO:0000256" key="6">
    <source>
        <dbReference type="SAM" id="Coils"/>
    </source>
</evidence>
<keyword evidence="3" id="KW-0233">DNA recombination</keyword>
<dbReference type="InterPro" id="IPR011109">
    <property type="entry name" value="DNA_bind_recombinase_dom"/>
</dbReference>
<dbReference type="InterPro" id="IPR038109">
    <property type="entry name" value="DNA_bind_recomb_sf"/>
</dbReference>
<evidence type="ECO:0000259" key="8">
    <source>
        <dbReference type="PROSITE" id="PS51737"/>
    </source>
</evidence>
<reference evidence="9" key="1">
    <citation type="submission" date="2020-10" db="EMBL/GenBank/DDBJ databases">
        <authorList>
            <person name="Gilroy R."/>
        </authorList>
    </citation>
    <scope>NUCLEOTIDE SEQUENCE</scope>
    <source>
        <strain evidence="9">ChiGjej2B2-12916</strain>
    </source>
</reference>
<feature type="coiled-coil region" evidence="6">
    <location>
        <begin position="351"/>
        <end position="404"/>
    </location>
</feature>
<evidence type="ECO:0000256" key="1">
    <source>
        <dbReference type="ARBA" id="ARBA00022908"/>
    </source>
</evidence>
<dbReference type="AlphaFoldDB" id="A0A9D0YW12"/>
<gene>
    <name evidence="9" type="ORF">IAD31_09670</name>
</gene>
<keyword evidence="2" id="KW-0238">DNA-binding</keyword>
<evidence type="ECO:0000259" key="7">
    <source>
        <dbReference type="PROSITE" id="PS51736"/>
    </source>
</evidence>
<dbReference type="PROSITE" id="PS00397">
    <property type="entry name" value="RECOMBINASES_1"/>
    <property type="match status" value="1"/>
</dbReference>
<dbReference type="InterPro" id="IPR006119">
    <property type="entry name" value="Resolv_N"/>
</dbReference>
<evidence type="ECO:0000256" key="4">
    <source>
        <dbReference type="PIRSR" id="PIRSR606118-50"/>
    </source>
</evidence>
<reference evidence="9" key="2">
    <citation type="journal article" date="2021" name="PeerJ">
        <title>Extensive microbial diversity within the chicken gut microbiome revealed by metagenomics and culture.</title>
        <authorList>
            <person name="Gilroy R."/>
            <person name="Ravi A."/>
            <person name="Getino M."/>
            <person name="Pursley I."/>
            <person name="Horton D.L."/>
            <person name="Alikhan N.F."/>
            <person name="Baker D."/>
            <person name="Gharbi K."/>
            <person name="Hall N."/>
            <person name="Watson M."/>
            <person name="Adriaenssens E.M."/>
            <person name="Foster-Nyarko E."/>
            <person name="Jarju S."/>
            <person name="Secka A."/>
            <person name="Antonio M."/>
            <person name="Oren A."/>
            <person name="Chaudhuri R.R."/>
            <person name="La Ragione R."/>
            <person name="Hildebrand F."/>
            <person name="Pallen M.J."/>
        </authorList>
    </citation>
    <scope>NUCLEOTIDE SEQUENCE</scope>
    <source>
        <strain evidence="9">ChiGjej2B2-12916</strain>
    </source>
</reference>
<dbReference type="PROSITE" id="PS51737">
    <property type="entry name" value="RECOMBINASE_DNA_BIND"/>
    <property type="match status" value="1"/>
</dbReference>
<feature type="active site" description="O-(5'-phospho-DNA)-serine intermediate" evidence="4 5">
    <location>
        <position position="18"/>
    </location>
</feature>
<dbReference type="Proteomes" id="UP000886879">
    <property type="component" value="Unassembled WGS sequence"/>
</dbReference>
<dbReference type="SUPFAM" id="SSF53041">
    <property type="entry name" value="Resolvase-like"/>
    <property type="match status" value="1"/>
</dbReference>
<comment type="caution">
    <text evidence="9">The sequence shown here is derived from an EMBL/GenBank/DDBJ whole genome shotgun (WGS) entry which is preliminary data.</text>
</comment>
<dbReference type="InterPro" id="IPR006118">
    <property type="entry name" value="Recombinase_CS"/>
</dbReference>
<dbReference type="Pfam" id="PF00239">
    <property type="entry name" value="Resolvase"/>
    <property type="match status" value="1"/>
</dbReference>
<evidence type="ECO:0000256" key="3">
    <source>
        <dbReference type="ARBA" id="ARBA00023172"/>
    </source>
</evidence>
<dbReference type="PANTHER" id="PTHR30461">
    <property type="entry name" value="DNA-INVERTASE FROM LAMBDOID PROPHAGE"/>
    <property type="match status" value="1"/>
</dbReference>
<dbReference type="GO" id="GO:0000150">
    <property type="term" value="F:DNA strand exchange activity"/>
    <property type="evidence" value="ECO:0007669"/>
    <property type="project" value="InterPro"/>
</dbReference>
<dbReference type="InterPro" id="IPR025827">
    <property type="entry name" value="Zn_ribbon_recom_dom"/>
</dbReference>
<dbReference type="Gene3D" id="3.90.1750.20">
    <property type="entry name" value="Putative Large Serine Recombinase, Chain B, Domain 2"/>
    <property type="match status" value="1"/>
</dbReference>
<dbReference type="Gene3D" id="3.40.50.1390">
    <property type="entry name" value="Resolvase, N-terminal catalytic domain"/>
    <property type="match status" value="1"/>
</dbReference>
<name>A0A9D0YW12_9FIRM</name>